<dbReference type="Gene3D" id="2.40.50.100">
    <property type="match status" value="1"/>
</dbReference>
<name>A0A1I2W759_9HYPH</name>
<evidence type="ECO:0000256" key="5">
    <source>
        <dbReference type="ARBA" id="ARBA00022832"/>
    </source>
</evidence>
<dbReference type="GO" id="GO:0003989">
    <property type="term" value="F:acetyl-CoA carboxylase activity"/>
    <property type="evidence" value="ECO:0007669"/>
    <property type="project" value="InterPro"/>
</dbReference>
<dbReference type="PANTHER" id="PTHR45266">
    <property type="entry name" value="OXALOACETATE DECARBOXYLASE ALPHA CHAIN"/>
    <property type="match status" value="1"/>
</dbReference>
<evidence type="ECO:0000256" key="7">
    <source>
        <dbReference type="ARBA" id="ARBA00023160"/>
    </source>
</evidence>
<feature type="domain" description="Lipoyl-binding" evidence="11">
    <location>
        <begin position="101"/>
        <end position="183"/>
    </location>
</feature>
<accession>A0A1I2W759</accession>
<dbReference type="CDD" id="cd06850">
    <property type="entry name" value="biotinyl_domain"/>
    <property type="match status" value="1"/>
</dbReference>
<dbReference type="SUPFAM" id="SSF51230">
    <property type="entry name" value="Single hybrid motif"/>
    <property type="match status" value="1"/>
</dbReference>
<organism evidence="12 13">
    <name type="scientific">Methylobacterium gossipiicola</name>
    <dbReference type="NCBI Taxonomy" id="582675"/>
    <lineage>
        <taxon>Bacteria</taxon>
        <taxon>Pseudomonadati</taxon>
        <taxon>Pseudomonadota</taxon>
        <taxon>Alphaproteobacteria</taxon>
        <taxon>Hyphomicrobiales</taxon>
        <taxon>Methylobacteriaceae</taxon>
        <taxon>Methylobacterium</taxon>
    </lineage>
</organism>
<evidence type="ECO:0000256" key="2">
    <source>
        <dbReference type="ARBA" id="ARBA00005194"/>
    </source>
</evidence>
<feature type="compositionally biased region" description="Polar residues" evidence="10">
    <location>
        <begin position="1"/>
        <end position="18"/>
    </location>
</feature>
<dbReference type="InterPro" id="IPR011053">
    <property type="entry name" value="Single_hybrid_motif"/>
</dbReference>
<evidence type="ECO:0000256" key="3">
    <source>
        <dbReference type="ARBA" id="ARBA00017562"/>
    </source>
</evidence>
<keyword evidence="6 9" id="KW-0443">Lipid metabolism</keyword>
<evidence type="ECO:0000259" key="11">
    <source>
        <dbReference type="PROSITE" id="PS50968"/>
    </source>
</evidence>
<dbReference type="InterPro" id="IPR001249">
    <property type="entry name" value="AcCoA_biotinCC"/>
</dbReference>
<dbReference type="InterPro" id="IPR001882">
    <property type="entry name" value="Biotin_BS"/>
</dbReference>
<dbReference type="GO" id="GO:0009317">
    <property type="term" value="C:acetyl-CoA carboxylase complex"/>
    <property type="evidence" value="ECO:0007669"/>
    <property type="project" value="InterPro"/>
</dbReference>
<evidence type="ECO:0000256" key="4">
    <source>
        <dbReference type="ARBA" id="ARBA00022516"/>
    </source>
</evidence>
<evidence type="ECO:0000256" key="10">
    <source>
        <dbReference type="SAM" id="MobiDB-lite"/>
    </source>
</evidence>
<reference evidence="13" key="1">
    <citation type="submission" date="2016-10" db="EMBL/GenBank/DDBJ databases">
        <authorList>
            <person name="Varghese N."/>
            <person name="Submissions S."/>
        </authorList>
    </citation>
    <scope>NUCLEOTIDE SEQUENCE [LARGE SCALE GENOMIC DNA]</scope>
    <source>
        <strain evidence="13">Gh-105</strain>
    </source>
</reference>
<evidence type="ECO:0000256" key="1">
    <source>
        <dbReference type="ARBA" id="ARBA00003761"/>
    </source>
</evidence>
<dbReference type="Proteomes" id="UP000199229">
    <property type="component" value="Unassembled WGS sequence"/>
</dbReference>
<proteinExistence type="predicted"/>
<dbReference type="PRINTS" id="PR01071">
    <property type="entry name" value="ACOABIOTINCC"/>
</dbReference>
<dbReference type="PROSITE" id="PS00188">
    <property type="entry name" value="BIOTIN"/>
    <property type="match status" value="1"/>
</dbReference>
<dbReference type="PANTHER" id="PTHR45266:SF3">
    <property type="entry name" value="OXALOACETATE DECARBOXYLASE ALPHA CHAIN"/>
    <property type="match status" value="1"/>
</dbReference>
<sequence length="183" mass="19419">MPGHNASRTDTSSLTTTEPMPKEPMSKNDPFDPELVRELAQLVTETDLTEIEVEKGDLRIRVVRRIEPVHVQMAAPAPALAAVAPAPQPVAGPGTVPERTRAGAGNPGAVPSPMVGTAYRRPSPDAKVFVDVGAKVEAGEKLLLIEAMKTFNEIVAPRAGTVTAIFVEDGQPVEFGEPLLVIE</sequence>
<evidence type="ECO:0000256" key="6">
    <source>
        <dbReference type="ARBA" id="ARBA00023098"/>
    </source>
</evidence>
<gene>
    <name evidence="12" type="ORF">SAMN05192565_12066</name>
</gene>
<keyword evidence="8 9" id="KW-0092">Biotin</keyword>
<dbReference type="UniPathway" id="UPA00094"/>
<dbReference type="Pfam" id="PF00364">
    <property type="entry name" value="Biotin_lipoyl"/>
    <property type="match status" value="1"/>
</dbReference>
<dbReference type="GO" id="GO:0006633">
    <property type="term" value="P:fatty acid biosynthetic process"/>
    <property type="evidence" value="ECO:0007669"/>
    <property type="project" value="UniProtKB-UniPathway"/>
</dbReference>
<comment type="function">
    <text evidence="1 9">This protein is a component of the acetyl coenzyme A carboxylase complex; first, biotin carboxylase catalyzes the carboxylation of the carrier protein and then the transcarboxylase transfers the carboxyl group to form malonyl-CoA.</text>
</comment>
<dbReference type="NCBIfam" id="TIGR00531">
    <property type="entry name" value="BCCP"/>
    <property type="match status" value="1"/>
</dbReference>
<feature type="region of interest" description="Disordered" evidence="10">
    <location>
        <begin position="1"/>
        <end position="34"/>
    </location>
</feature>
<dbReference type="InterPro" id="IPR050709">
    <property type="entry name" value="Biotin_Carboxyl_Carrier/Decarb"/>
</dbReference>
<dbReference type="EMBL" id="FOPM01000020">
    <property type="protein sequence ID" value="SFG97235.1"/>
    <property type="molecule type" value="Genomic_DNA"/>
</dbReference>
<keyword evidence="4 9" id="KW-0444">Lipid biosynthesis</keyword>
<protein>
    <recommendedName>
        <fullName evidence="3 9">Biotin carboxyl carrier protein of acetyl-CoA carboxylase</fullName>
    </recommendedName>
</protein>
<keyword evidence="13" id="KW-1185">Reference proteome</keyword>
<evidence type="ECO:0000256" key="9">
    <source>
        <dbReference type="RuleBase" id="RU364072"/>
    </source>
</evidence>
<evidence type="ECO:0000313" key="13">
    <source>
        <dbReference type="Proteomes" id="UP000199229"/>
    </source>
</evidence>
<dbReference type="InterPro" id="IPR000089">
    <property type="entry name" value="Biotin_lipoyl"/>
</dbReference>
<comment type="pathway">
    <text evidence="2 9">Lipid metabolism; fatty acid biosynthesis.</text>
</comment>
<evidence type="ECO:0000313" key="12">
    <source>
        <dbReference type="EMBL" id="SFG97235.1"/>
    </source>
</evidence>
<feature type="compositionally biased region" description="Basic and acidic residues" evidence="10">
    <location>
        <begin position="20"/>
        <end position="34"/>
    </location>
</feature>
<keyword evidence="5 9" id="KW-0276">Fatty acid metabolism</keyword>
<dbReference type="STRING" id="582675.SAMN05192565_12066"/>
<keyword evidence="7 9" id="KW-0275">Fatty acid biosynthesis</keyword>
<dbReference type="PROSITE" id="PS50968">
    <property type="entry name" value="BIOTINYL_LIPOYL"/>
    <property type="match status" value="1"/>
</dbReference>
<dbReference type="FunFam" id="2.40.50.100:FF:000003">
    <property type="entry name" value="Acetyl-CoA carboxylase biotin carboxyl carrier protein"/>
    <property type="match status" value="1"/>
</dbReference>
<dbReference type="AlphaFoldDB" id="A0A1I2W759"/>
<evidence type="ECO:0000256" key="8">
    <source>
        <dbReference type="ARBA" id="ARBA00023267"/>
    </source>
</evidence>